<evidence type="ECO:0000256" key="6">
    <source>
        <dbReference type="ARBA" id="ARBA00023242"/>
    </source>
</evidence>
<feature type="compositionally biased region" description="Basic and acidic residues" evidence="7">
    <location>
        <begin position="47"/>
        <end position="65"/>
    </location>
</feature>
<keyword evidence="6" id="KW-0539">Nucleus</keyword>
<evidence type="ECO:0000256" key="4">
    <source>
        <dbReference type="ARBA" id="ARBA00023125"/>
    </source>
</evidence>
<evidence type="ECO:0000313" key="9">
    <source>
        <dbReference type="Proteomes" id="UP000695022"/>
    </source>
</evidence>
<organism evidence="9 10">
    <name type="scientific">Priapulus caudatus</name>
    <name type="common">Priapulid worm</name>
    <dbReference type="NCBI Taxonomy" id="37621"/>
    <lineage>
        <taxon>Eukaryota</taxon>
        <taxon>Metazoa</taxon>
        <taxon>Ecdysozoa</taxon>
        <taxon>Scalidophora</taxon>
        <taxon>Priapulida</taxon>
        <taxon>Priapulimorpha</taxon>
        <taxon>Priapulimorphida</taxon>
        <taxon>Priapulidae</taxon>
        <taxon>Priapulus</taxon>
    </lineage>
</organism>
<keyword evidence="2" id="KW-0677">Repeat</keyword>
<evidence type="ECO:0000256" key="5">
    <source>
        <dbReference type="ARBA" id="ARBA00023163"/>
    </source>
</evidence>
<gene>
    <name evidence="10" type="primary">LOC106807088</name>
</gene>
<feature type="compositionally biased region" description="Polar residues" evidence="7">
    <location>
        <begin position="66"/>
        <end position="91"/>
    </location>
</feature>
<sequence length="633" mass="68256">MHLENRTENTPPAADTENAPPVVGKDVHRDAEKKDYKSPTATISATESERNPCPDENATLRDTGKDSYSSATDANGGTSPGTDGCNVSGTAAETRCDEKEMAASQNPIAKTENGSSVAVTTGVAEADGSHGASRAQAEQTIHATNGSRMLARDAESPRATYTPTRDELISLYQLVRAKHQTPPQQQQQQQARKRGPLDVSTQAKRMRVVAPPAQREIEEGEIVYPRNTTSGAAGFHAAYGRAASEETATARAVQQPPARVSYPEPQRSQRPQLYARGESAQHDGALDLTLRQPTFQPTSVANMAPCVTPGRTAPSAPVSSAMPTDADLTYAHRIHSTPVFTPEGCLPDQLAEAANEVGKAKRKRVYRRGSLTGYSKGPSAFNLFCKEHQEHSPTGVISNIKEVSNLWGQLTIEDKASYKQRAQELRANQDPADMPAKNRHKFITKQLKAITSICTTLCGIGIDIAAIGIDTQTGAPVVCGAGDSLTQRFVIHESIQTQFMRYIGSGYQLSAGKPRSREASLPKGETGPANLREKVRDLFNLKYSQAIGRKTSLSYKKITEGSVLMYGLPEGIELKNPASYGRQKLIKILEYADQLRIVVTRGASPDSLPAMTEPETEEQTEAEAIPPAAAILA</sequence>
<dbReference type="InterPro" id="IPR036910">
    <property type="entry name" value="HMG_box_dom_sf"/>
</dbReference>
<evidence type="ECO:0000313" key="10">
    <source>
        <dbReference type="RefSeq" id="XP_014664822.1"/>
    </source>
</evidence>
<reference evidence="10" key="1">
    <citation type="submission" date="2025-08" db="UniProtKB">
        <authorList>
            <consortium name="RefSeq"/>
        </authorList>
    </citation>
    <scope>IDENTIFICATION</scope>
</reference>
<feature type="region of interest" description="Disordered" evidence="7">
    <location>
        <begin position="301"/>
        <end position="320"/>
    </location>
</feature>
<feature type="compositionally biased region" description="Polar residues" evidence="7">
    <location>
        <begin position="103"/>
        <end position="119"/>
    </location>
</feature>
<dbReference type="PANTHER" id="PTHR46304">
    <property type="entry name" value="GENERAL TRANSCRIPTION FACTOR II-I REPEAT DOMAIN-CONTAINING PROTEIN 1"/>
    <property type="match status" value="1"/>
</dbReference>
<feature type="compositionally biased region" description="Basic and acidic residues" evidence="7">
    <location>
        <begin position="25"/>
        <end position="37"/>
    </location>
</feature>
<dbReference type="GeneID" id="106807088"/>
<dbReference type="InterPro" id="IPR004212">
    <property type="entry name" value="GTF2I"/>
</dbReference>
<comment type="subcellular location">
    <subcellularLocation>
        <location evidence="1">Nucleus</location>
    </subcellularLocation>
</comment>
<dbReference type="Proteomes" id="UP000695022">
    <property type="component" value="Unplaced"/>
</dbReference>
<dbReference type="Pfam" id="PF02946">
    <property type="entry name" value="GTF2I"/>
    <property type="match status" value="1"/>
</dbReference>
<protein>
    <submittedName>
        <fullName evidence="10">Uncharacterized protein LOC106807088</fullName>
    </submittedName>
</protein>
<feature type="compositionally biased region" description="Low complexity" evidence="7">
    <location>
        <begin position="622"/>
        <end position="633"/>
    </location>
</feature>
<feature type="region of interest" description="Disordered" evidence="7">
    <location>
        <begin position="178"/>
        <end position="213"/>
    </location>
</feature>
<feature type="region of interest" description="Disordered" evidence="7">
    <location>
        <begin position="604"/>
        <end position="633"/>
    </location>
</feature>
<feature type="compositionally biased region" description="Polar residues" evidence="7">
    <location>
        <begin position="136"/>
        <end position="147"/>
    </location>
</feature>
<dbReference type="InterPro" id="IPR009071">
    <property type="entry name" value="HMG_box_dom"/>
</dbReference>
<evidence type="ECO:0000256" key="7">
    <source>
        <dbReference type="SAM" id="MobiDB-lite"/>
    </source>
</evidence>
<keyword evidence="3" id="KW-0805">Transcription regulation</keyword>
<dbReference type="PROSITE" id="PS51139">
    <property type="entry name" value="GTF2I"/>
    <property type="match status" value="1"/>
</dbReference>
<dbReference type="SUPFAM" id="SSF117773">
    <property type="entry name" value="GTF2I-like repeat"/>
    <property type="match status" value="1"/>
</dbReference>
<keyword evidence="4" id="KW-0238">DNA-binding</keyword>
<proteinExistence type="predicted"/>
<feature type="region of interest" description="Disordered" evidence="7">
    <location>
        <begin position="1"/>
        <end position="160"/>
    </location>
</feature>
<evidence type="ECO:0000259" key="8">
    <source>
        <dbReference type="Pfam" id="PF09011"/>
    </source>
</evidence>
<dbReference type="PANTHER" id="PTHR46304:SF2">
    <property type="entry name" value="GENERAL TRANSCRIPTION FACTOR II-I"/>
    <property type="match status" value="1"/>
</dbReference>
<evidence type="ECO:0000256" key="1">
    <source>
        <dbReference type="ARBA" id="ARBA00004123"/>
    </source>
</evidence>
<dbReference type="Pfam" id="PF09011">
    <property type="entry name" value="HMG_box_2"/>
    <property type="match status" value="1"/>
</dbReference>
<dbReference type="SUPFAM" id="SSF47095">
    <property type="entry name" value="HMG-box"/>
    <property type="match status" value="1"/>
</dbReference>
<dbReference type="Gene3D" id="3.90.1460.10">
    <property type="entry name" value="GTF2I-like"/>
    <property type="match status" value="1"/>
</dbReference>
<feature type="domain" description="HMG box" evidence="8">
    <location>
        <begin position="378"/>
        <end position="430"/>
    </location>
</feature>
<dbReference type="RefSeq" id="XP_014664822.1">
    <property type="nucleotide sequence ID" value="XM_014809336.1"/>
</dbReference>
<name>A0ABM1DY01_PRICU</name>
<accession>A0ABM1DY01</accession>
<keyword evidence="9" id="KW-1185">Reference proteome</keyword>
<dbReference type="Gene3D" id="1.10.30.10">
    <property type="entry name" value="High mobility group box domain"/>
    <property type="match status" value="1"/>
</dbReference>
<evidence type="ECO:0000256" key="3">
    <source>
        <dbReference type="ARBA" id="ARBA00023015"/>
    </source>
</evidence>
<evidence type="ECO:0000256" key="2">
    <source>
        <dbReference type="ARBA" id="ARBA00022737"/>
    </source>
</evidence>
<keyword evidence="5" id="KW-0804">Transcription</keyword>
<dbReference type="InterPro" id="IPR036647">
    <property type="entry name" value="GTF2I-like_rpt_sf"/>
</dbReference>
<feature type="region of interest" description="Disordered" evidence="7">
    <location>
        <begin position="246"/>
        <end position="270"/>
    </location>
</feature>
<dbReference type="CDD" id="cd00084">
    <property type="entry name" value="HMG-box_SF"/>
    <property type="match status" value="1"/>
</dbReference>